<dbReference type="Pfam" id="PF24856">
    <property type="entry name" value="AraA_central"/>
    <property type="match status" value="1"/>
</dbReference>
<dbReference type="RefSeq" id="WP_073011475.1">
    <property type="nucleotide sequence ID" value="NZ_FQZO01000010.1"/>
</dbReference>
<proteinExistence type="predicted"/>
<accession>A0A1M6MZY1</accession>
<dbReference type="OrthoDB" id="5838738at2"/>
<keyword evidence="6" id="KW-1185">Reference proteome</keyword>
<evidence type="ECO:0000313" key="6">
    <source>
        <dbReference type="Proteomes" id="UP000184080"/>
    </source>
</evidence>
<dbReference type="Pfam" id="PF02952">
    <property type="entry name" value="Fucose_iso_C"/>
    <property type="match status" value="1"/>
</dbReference>
<dbReference type="PANTHER" id="PTHR36120:SF1">
    <property type="entry name" value="L-FUCOSE ISOMERASE C-TERMINAL DOMAIN-CONTAINING PROTEIN"/>
    <property type="match status" value="1"/>
</dbReference>
<keyword evidence="1 5" id="KW-0413">Isomerase</keyword>
<gene>
    <name evidence="5" type="ORF">SAMN05444401_0019</name>
</gene>
<dbReference type="STRING" id="1121298.SAMN05444401_0019"/>
<feature type="domain" description="L-fucose isomerase C-terminal" evidence="3">
    <location>
        <begin position="334"/>
        <end position="442"/>
    </location>
</feature>
<dbReference type="GO" id="GO:0005737">
    <property type="term" value="C:cytoplasm"/>
    <property type="evidence" value="ECO:0007669"/>
    <property type="project" value="InterPro"/>
</dbReference>
<evidence type="ECO:0000313" key="5">
    <source>
        <dbReference type="EMBL" id="SHJ89057.1"/>
    </source>
</evidence>
<dbReference type="InterPro" id="IPR015888">
    <property type="entry name" value="Fuc_isomerase_C"/>
</dbReference>
<evidence type="ECO:0000256" key="1">
    <source>
        <dbReference type="ARBA" id="ARBA00023235"/>
    </source>
</evidence>
<dbReference type="Proteomes" id="UP000184080">
    <property type="component" value="Unassembled WGS sequence"/>
</dbReference>
<name>A0A1M6MZY1_9CLOT</name>
<sequence>MKIGLLSLGFPNFRYDIAQDYLRISIERLKSNQYELAYKENILIEEEKIEKALNDIKNENVDLLIIQCGTYSFGSAMIKVIELFRETPLLLWGFREPYIEGFRGLPLNSLCGLNMFGSFLKKAEKEYSYVYGDVNEDKVYEKINRVIKAIDVKTKLKKSRFCIIGGRVPGFYLSNVDELRFRFEIGPEIKYYSLASLLQEANEINWERVEEEVAKMKNEAAIETTDEMLEKSARIYLAIKDFKEANKIDAFTIKCWPEFQSLYNCSVCGVVARLNNEGIMTSCEGDVTGLATMYIQHLITNEPSFFADLVNVNEEGIAKVWHCGPAPICLAKDKCTVKYIEHPTIKNGMGFATEFKMKQGRLLMLKLKEGKEDYVLFMAKGTGVEEDRDLVANQADIKFDTPSQKVIDIIMENGIEHHYAIVYRDIEQELMEVCKWIGIKVLKC</sequence>
<dbReference type="SUPFAM" id="SSF53743">
    <property type="entry name" value="FucI/AraA N-terminal and middle domains"/>
    <property type="match status" value="1"/>
</dbReference>
<evidence type="ECO:0000259" key="3">
    <source>
        <dbReference type="Pfam" id="PF02952"/>
    </source>
</evidence>
<dbReference type="GO" id="GO:0008736">
    <property type="term" value="F:L-fucose isomerase activity"/>
    <property type="evidence" value="ECO:0007669"/>
    <property type="project" value="InterPro"/>
</dbReference>
<dbReference type="InterPro" id="IPR055390">
    <property type="entry name" value="AraA_central"/>
</dbReference>
<dbReference type="InterPro" id="IPR009015">
    <property type="entry name" value="Fucose_isomerase_N/cen_sf"/>
</dbReference>
<dbReference type="AlphaFoldDB" id="A0A1M6MZY1"/>
<dbReference type="EMBL" id="FQZO01000010">
    <property type="protein sequence ID" value="SHJ89057.1"/>
    <property type="molecule type" value="Genomic_DNA"/>
</dbReference>
<evidence type="ECO:0000259" key="4">
    <source>
        <dbReference type="Pfam" id="PF24856"/>
    </source>
</evidence>
<feature type="domain" description="L-arabinose isomerase central" evidence="4">
    <location>
        <begin position="180"/>
        <end position="289"/>
    </location>
</feature>
<dbReference type="CDD" id="cd00578">
    <property type="entry name" value="L-fuc_L-ara-isomerases"/>
    <property type="match status" value="1"/>
</dbReference>
<dbReference type="GO" id="GO:0006004">
    <property type="term" value="P:fucose metabolic process"/>
    <property type="evidence" value="ECO:0007669"/>
    <property type="project" value="InterPro"/>
</dbReference>
<dbReference type="PANTHER" id="PTHR36120">
    <property type="entry name" value="FUCOSE ISOMERASE"/>
    <property type="match status" value="1"/>
</dbReference>
<keyword evidence="2" id="KW-0119">Carbohydrate metabolism</keyword>
<organism evidence="5 6">
    <name type="scientific">Clostridium amylolyticum</name>
    <dbReference type="NCBI Taxonomy" id="1121298"/>
    <lineage>
        <taxon>Bacteria</taxon>
        <taxon>Bacillati</taxon>
        <taxon>Bacillota</taxon>
        <taxon>Clostridia</taxon>
        <taxon>Eubacteriales</taxon>
        <taxon>Clostridiaceae</taxon>
        <taxon>Clostridium</taxon>
    </lineage>
</organism>
<reference evidence="5 6" key="1">
    <citation type="submission" date="2016-11" db="EMBL/GenBank/DDBJ databases">
        <authorList>
            <person name="Jaros S."/>
            <person name="Januszkiewicz K."/>
            <person name="Wedrychowicz H."/>
        </authorList>
    </citation>
    <scope>NUCLEOTIDE SEQUENCE [LARGE SCALE GENOMIC DNA]</scope>
    <source>
        <strain evidence="5 6">DSM 21864</strain>
    </source>
</reference>
<evidence type="ECO:0000256" key="2">
    <source>
        <dbReference type="ARBA" id="ARBA00023277"/>
    </source>
</evidence>
<protein>
    <submittedName>
        <fullName evidence="5">L-fucose isomerase</fullName>
    </submittedName>
</protein>